<feature type="compositionally biased region" description="Basic and acidic residues" evidence="1">
    <location>
        <begin position="380"/>
        <end position="390"/>
    </location>
</feature>
<reference evidence="2 3" key="1">
    <citation type="submission" date="2023-08" db="EMBL/GenBank/DDBJ databases">
        <title>Black Yeasts Isolated from many extreme environments.</title>
        <authorList>
            <person name="Coleine C."/>
            <person name="Stajich J.E."/>
            <person name="Selbmann L."/>
        </authorList>
    </citation>
    <scope>NUCLEOTIDE SEQUENCE [LARGE SCALE GENOMIC DNA]</scope>
    <source>
        <strain evidence="2 3">CCFEE 5935</strain>
    </source>
</reference>
<dbReference type="PANTHER" id="PTHR42084">
    <property type="entry name" value="YALI0E26631P"/>
    <property type="match status" value="1"/>
</dbReference>
<evidence type="ECO:0000313" key="3">
    <source>
        <dbReference type="Proteomes" id="UP001337655"/>
    </source>
</evidence>
<dbReference type="RefSeq" id="XP_064655966.1">
    <property type="nucleotide sequence ID" value="XM_064806107.1"/>
</dbReference>
<comment type="caution">
    <text evidence="2">The sequence shown here is derived from an EMBL/GenBank/DDBJ whole genome shotgun (WGS) entry which is preliminary data.</text>
</comment>
<dbReference type="AlphaFoldDB" id="A0AAV9P135"/>
<dbReference type="Proteomes" id="UP001337655">
    <property type="component" value="Unassembled WGS sequence"/>
</dbReference>
<dbReference type="GeneID" id="89930210"/>
<feature type="compositionally biased region" description="Acidic residues" evidence="1">
    <location>
        <begin position="141"/>
        <end position="152"/>
    </location>
</feature>
<feature type="region of interest" description="Disordered" evidence="1">
    <location>
        <begin position="359"/>
        <end position="399"/>
    </location>
</feature>
<feature type="region of interest" description="Disordered" evidence="1">
    <location>
        <begin position="114"/>
        <end position="228"/>
    </location>
</feature>
<feature type="region of interest" description="Disordered" evidence="1">
    <location>
        <begin position="412"/>
        <end position="449"/>
    </location>
</feature>
<protein>
    <submittedName>
        <fullName evidence="2">Uncharacterized protein</fullName>
    </submittedName>
</protein>
<feature type="compositionally biased region" description="Low complexity" evidence="1">
    <location>
        <begin position="171"/>
        <end position="190"/>
    </location>
</feature>
<evidence type="ECO:0000256" key="1">
    <source>
        <dbReference type="SAM" id="MobiDB-lite"/>
    </source>
</evidence>
<gene>
    <name evidence="2" type="ORF">LTR77_008878</name>
</gene>
<feature type="compositionally biased region" description="Polar residues" evidence="1">
    <location>
        <begin position="331"/>
        <end position="346"/>
    </location>
</feature>
<feature type="compositionally biased region" description="Pro residues" evidence="1">
    <location>
        <begin position="191"/>
        <end position="201"/>
    </location>
</feature>
<keyword evidence="3" id="KW-1185">Reference proteome</keyword>
<evidence type="ECO:0000313" key="2">
    <source>
        <dbReference type="EMBL" id="KAK5165954.1"/>
    </source>
</evidence>
<feature type="compositionally biased region" description="Pro residues" evidence="1">
    <location>
        <begin position="417"/>
        <end position="427"/>
    </location>
</feature>
<sequence>MLSDGDRIQVLGRIASAREAGIRQELKPNPEGVARRAEEATTRMFYNYFCPVQQRLGYARQNFDEIDACVCAKTTSQCWTSKMSNDLFAAFGSPPPSNKQSHEAEDPWRQLANADDSQPWTEPNAKQPKLSGTSDLASQADNDDDDFGDFEDASVTTTAQPTAEKPDGVPSRASAASSAASKTSSRSTQKPFPPKAPPSQPAKPAAKPKDSARHPFANHMDLLFETGDDEYDAGADELADLSNNPEAAMAYSKRIIAEQQAAQEKSQPVVRKQPISTAVPKSEPKPAPNKLRKKSGYAPPSRNAEVLFDADTVSAGEDDDFGDFEDWQETAIHSRTPSKAKATQKQVAMPALDLLGLDEAPEVSSGYDSTSKGVTSPKPSDLKSAQERVHQNPQPNLSSVSAAEDDEWADFETTAPQSPPIPTPSRPLPSSGPNTHRSHATVKPELLPPTNIPTPIMLLSLFSPLFSSADDALFDTLSKLDLKQRQALLAHPASHQFLRGYLGHCGVLAHIVAGRKLRWKRDQRLSQNMRIGPAAAGGKGGMKLTGLDKTEVAKEDREVVDVLRLWKGQVGKLRTAVTAASATPGLPKLPHVPEIAEQMPVKTLKQTEGGIMAPHACALCGLRREERVAKVDVEIEDSFGEWWVQGMNMHVVCRKFWEEFERKLKSR</sequence>
<feature type="compositionally biased region" description="Polar residues" evidence="1">
    <location>
        <begin position="366"/>
        <end position="378"/>
    </location>
</feature>
<feature type="compositionally biased region" description="Acidic residues" evidence="1">
    <location>
        <begin position="316"/>
        <end position="328"/>
    </location>
</feature>
<accession>A0AAV9P135</accession>
<proteinExistence type="predicted"/>
<name>A0AAV9P135_9PEZI</name>
<feature type="region of interest" description="Disordered" evidence="1">
    <location>
        <begin position="259"/>
        <end position="347"/>
    </location>
</feature>
<dbReference type="EMBL" id="JAVRRT010000015">
    <property type="protein sequence ID" value="KAK5165954.1"/>
    <property type="molecule type" value="Genomic_DNA"/>
</dbReference>
<organism evidence="2 3">
    <name type="scientific">Saxophila tyrrhenica</name>
    <dbReference type="NCBI Taxonomy" id="1690608"/>
    <lineage>
        <taxon>Eukaryota</taxon>
        <taxon>Fungi</taxon>
        <taxon>Dikarya</taxon>
        <taxon>Ascomycota</taxon>
        <taxon>Pezizomycotina</taxon>
        <taxon>Dothideomycetes</taxon>
        <taxon>Dothideomycetidae</taxon>
        <taxon>Mycosphaerellales</taxon>
        <taxon>Extremaceae</taxon>
        <taxon>Saxophila</taxon>
    </lineage>
</organism>
<dbReference type="PANTHER" id="PTHR42084:SF1">
    <property type="entry name" value="SERINE_THREONINE-PROTEIN KINASE PPK6"/>
    <property type="match status" value="1"/>
</dbReference>